<organism evidence="2 5">
    <name type="scientific">Bacteroides finegoldii</name>
    <dbReference type="NCBI Taxonomy" id="338188"/>
    <lineage>
        <taxon>Bacteria</taxon>
        <taxon>Pseudomonadati</taxon>
        <taxon>Bacteroidota</taxon>
        <taxon>Bacteroidia</taxon>
        <taxon>Bacteroidales</taxon>
        <taxon>Bacteroidaceae</taxon>
        <taxon>Bacteroides</taxon>
    </lineage>
</organism>
<dbReference type="STRING" id="338188.ERS852397_02625"/>
<keyword evidence="7" id="KW-1185">Reference proteome</keyword>
<dbReference type="Proteomes" id="UP000421791">
    <property type="component" value="Unassembled WGS sequence"/>
</dbReference>
<dbReference type="Gene3D" id="1.10.10.10">
    <property type="entry name" value="Winged helix-like DNA-binding domain superfamily/Winged helix DNA-binding domain"/>
    <property type="match status" value="1"/>
</dbReference>
<dbReference type="Proteomes" id="UP000440198">
    <property type="component" value="Unassembled WGS sequence"/>
</dbReference>
<evidence type="ECO:0000313" key="6">
    <source>
        <dbReference type="Proteomes" id="UP000421791"/>
    </source>
</evidence>
<reference evidence="2 5" key="1">
    <citation type="submission" date="2015-09" db="EMBL/GenBank/DDBJ databases">
        <authorList>
            <consortium name="Pathogen Informatics"/>
        </authorList>
    </citation>
    <scope>NUCLEOTIDE SEQUENCE [LARGE SCALE GENOMIC DNA]</scope>
    <source>
        <strain evidence="2 5">2789STDY5608840</strain>
    </source>
</reference>
<evidence type="ECO:0000313" key="3">
    <source>
        <dbReference type="EMBL" id="KAA5229534.1"/>
    </source>
</evidence>
<reference evidence="6 7" key="2">
    <citation type="journal article" date="2019" name="Nat. Med.">
        <title>A library of human gut bacterial isolates paired with longitudinal multiomics data enables mechanistic microbiome research.</title>
        <authorList>
            <person name="Poyet M."/>
            <person name="Groussin M."/>
            <person name="Gibbons S.M."/>
            <person name="Avila-Pacheco J."/>
            <person name="Jiang X."/>
            <person name="Kearney S.M."/>
            <person name="Perrotta A.R."/>
            <person name="Berdy B."/>
            <person name="Zhao S."/>
            <person name="Lieberman T.D."/>
            <person name="Swanson P.K."/>
            <person name="Smith M."/>
            <person name="Roesemann S."/>
            <person name="Alexander J.E."/>
            <person name="Rich S.A."/>
            <person name="Livny J."/>
            <person name="Vlamakis H."/>
            <person name="Clish C."/>
            <person name="Bullock K."/>
            <person name="Deik A."/>
            <person name="Scott J."/>
            <person name="Pierce K.A."/>
            <person name="Xavier R.J."/>
            <person name="Alm E.J."/>
        </authorList>
    </citation>
    <scope>NUCLEOTIDE SEQUENCE [LARGE SCALE GENOMIC DNA]</scope>
    <source>
        <strain evidence="4 7">BIOML-A2</strain>
        <strain evidence="3 6">BIOML-A6</strain>
    </source>
</reference>
<proteinExistence type="predicted"/>
<evidence type="ECO:0000313" key="4">
    <source>
        <dbReference type="EMBL" id="KAA5256787.1"/>
    </source>
</evidence>
<dbReference type="SUPFAM" id="SSF46785">
    <property type="entry name" value="Winged helix' DNA-binding domain"/>
    <property type="match status" value="1"/>
</dbReference>
<dbReference type="EMBL" id="VWAK01000022">
    <property type="protein sequence ID" value="KAA5229534.1"/>
    <property type="molecule type" value="Genomic_DNA"/>
</dbReference>
<dbReference type="EMBL" id="CYZH01000014">
    <property type="protein sequence ID" value="CUO71507.1"/>
    <property type="molecule type" value="Genomic_DNA"/>
</dbReference>
<dbReference type="PANTHER" id="PTHR37318">
    <property type="entry name" value="BSL7504 PROTEIN"/>
    <property type="match status" value="1"/>
</dbReference>
<dbReference type="AlphaFoldDB" id="A0A174HDR0"/>
<evidence type="ECO:0000259" key="1">
    <source>
        <dbReference type="Pfam" id="PF13601"/>
    </source>
</evidence>
<dbReference type="GeneID" id="82187560"/>
<dbReference type="PANTHER" id="PTHR37318:SF1">
    <property type="entry name" value="BSL7504 PROTEIN"/>
    <property type="match status" value="1"/>
</dbReference>
<dbReference type="InterPro" id="IPR036388">
    <property type="entry name" value="WH-like_DNA-bd_sf"/>
</dbReference>
<gene>
    <name evidence="2" type="ORF">ERS852397_02625</name>
    <name evidence="4" type="ORF">F2Z09_11330</name>
    <name evidence="3" type="ORF">F2Z22_13205</name>
</gene>
<evidence type="ECO:0000313" key="7">
    <source>
        <dbReference type="Proteomes" id="UP000440198"/>
    </source>
</evidence>
<evidence type="ECO:0000313" key="5">
    <source>
        <dbReference type="Proteomes" id="UP000095517"/>
    </source>
</evidence>
<accession>A0A174HDR0</accession>
<evidence type="ECO:0000313" key="2">
    <source>
        <dbReference type="EMBL" id="CUO71507.1"/>
    </source>
</evidence>
<protein>
    <submittedName>
        <fullName evidence="2">Transcriptional regulator</fullName>
    </submittedName>
</protein>
<dbReference type="RefSeq" id="WP_004313179.1">
    <property type="nucleotide sequence ID" value="NZ_CABIXA010000014.1"/>
</dbReference>
<dbReference type="InterPro" id="IPR036390">
    <property type="entry name" value="WH_DNA-bd_sf"/>
</dbReference>
<dbReference type="EMBL" id="VWAG01000018">
    <property type="protein sequence ID" value="KAA5256787.1"/>
    <property type="molecule type" value="Genomic_DNA"/>
</dbReference>
<dbReference type="Proteomes" id="UP000095517">
    <property type="component" value="Unassembled WGS sequence"/>
</dbReference>
<sequence>MIEAFQYINKAFESKVRLGIMAILMVNEEADFNFLKEQLSLTDGNLASHTRALEELGYIVCNKSFVGRKPRTVFQATPQGREAFKSHIEALEKFLKSK</sequence>
<name>A0A174HDR0_9BACE</name>
<feature type="domain" description="Winged helix DNA-binding" evidence="1">
    <location>
        <begin position="16"/>
        <end position="95"/>
    </location>
</feature>
<dbReference type="InterPro" id="IPR027395">
    <property type="entry name" value="WH_DNA-bd_dom"/>
</dbReference>
<dbReference type="Pfam" id="PF13601">
    <property type="entry name" value="HTH_34"/>
    <property type="match status" value="1"/>
</dbReference>